<evidence type="ECO:0000256" key="1">
    <source>
        <dbReference type="SAM" id="MobiDB-lite"/>
    </source>
</evidence>
<dbReference type="EMBL" id="CASHTH010003315">
    <property type="protein sequence ID" value="CAI8043272.1"/>
    <property type="molecule type" value="Genomic_DNA"/>
</dbReference>
<dbReference type="AlphaFoldDB" id="A0AA35XA53"/>
<evidence type="ECO:0000313" key="3">
    <source>
        <dbReference type="Proteomes" id="UP001174909"/>
    </source>
</evidence>
<proteinExistence type="predicted"/>
<dbReference type="PANTHER" id="PTHR34237">
    <property type="entry name" value="PAREP8-RELATED"/>
    <property type="match status" value="1"/>
</dbReference>
<keyword evidence="3" id="KW-1185">Reference proteome</keyword>
<evidence type="ECO:0000313" key="2">
    <source>
        <dbReference type="EMBL" id="CAI8043272.1"/>
    </source>
</evidence>
<accession>A0AA35XA53</accession>
<protein>
    <submittedName>
        <fullName evidence="2">Uncharacterized protein</fullName>
    </submittedName>
</protein>
<feature type="region of interest" description="Disordered" evidence="1">
    <location>
        <begin position="1"/>
        <end position="31"/>
    </location>
</feature>
<dbReference type="Pfam" id="PF05942">
    <property type="entry name" value="PaREP1"/>
    <property type="match status" value="1"/>
</dbReference>
<dbReference type="Gene3D" id="1.20.120.330">
    <property type="entry name" value="Nucleotidyltransferases domain 2"/>
    <property type="match status" value="1"/>
</dbReference>
<sequence length="142" mass="15705">MGDSRQAHLTPFATLENQPGSNEMSTDSYRQSAHTLLQKARDELVAGDARQASEKGWGAAAQMLKAIAQQAGVQHHSHAALAQIASNVHGQTGEDNIATWFAVAQNLHINFYEDHLSDEFVHIYLNQISLLVNRLDRYLAEI</sequence>
<reference evidence="2" key="1">
    <citation type="submission" date="2023-03" db="EMBL/GenBank/DDBJ databases">
        <authorList>
            <person name="Steffen K."/>
            <person name="Cardenas P."/>
        </authorList>
    </citation>
    <scope>NUCLEOTIDE SEQUENCE</scope>
</reference>
<organism evidence="2 3">
    <name type="scientific">Geodia barretti</name>
    <name type="common">Barrett's horny sponge</name>
    <dbReference type="NCBI Taxonomy" id="519541"/>
    <lineage>
        <taxon>Eukaryota</taxon>
        <taxon>Metazoa</taxon>
        <taxon>Porifera</taxon>
        <taxon>Demospongiae</taxon>
        <taxon>Heteroscleromorpha</taxon>
        <taxon>Tetractinellida</taxon>
        <taxon>Astrophorina</taxon>
        <taxon>Geodiidae</taxon>
        <taxon>Geodia</taxon>
    </lineage>
</organism>
<feature type="compositionally biased region" description="Polar residues" evidence="1">
    <location>
        <begin position="15"/>
        <end position="31"/>
    </location>
</feature>
<dbReference type="PANTHER" id="PTHR34237:SF1">
    <property type="entry name" value="PAREP8"/>
    <property type="match status" value="1"/>
</dbReference>
<comment type="caution">
    <text evidence="2">The sequence shown here is derived from an EMBL/GenBank/DDBJ whole genome shotgun (WGS) entry which is preliminary data.</text>
</comment>
<dbReference type="Proteomes" id="UP001174909">
    <property type="component" value="Unassembled WGS sequence"/>
</dbReference>
<name>A0AA35XA53_GEOBA</name>
<gene>
    <name evidence="2" type="ORF">GBAR_LOCUS24012</name>
</gene>
<dbReference type="InterPro" id="IPR010268">
    <property type="entry name" value="PaREP1"/>
</dbReference>